<protein>
    <submittedName>
        <fullName evidence="3">Uncharacterized protein</fullName>
    </submittedName>
</protein>
<comment type="caution">
    <text evidence="3">The sequence shown here is derived from an EMBL/GenBank/DDBJ whole genome shotgun (WGS) entry which is preliminary data.</text>
</comment>
<organism evidence="3 4">
    <name type="scientific">Candidatus Vogelbacteria bacterium CG10_big_fil_rev_8_21_14_0_10_51_16</name>
    <dbReference type="NCBI Taxonomy" id="1975045"/>
    <lineage>
        <taxon>Bacteria</taxon>
        <taxon>Candidatus Vogeliibacteriota</taxon>
    </lineage>
</organism>
<feature type="signal peptide" evidence="2">
    <location>
        <begin position="1"/>
        <end position="23"/>
    </location>
</feature>
<feature type="region of interest" description="Disordered" evidence="1">
    <location>
        <begin position="244"/>
        <end position="263"/>
    </location>
</feature>
<evidence type="ECO:0000256" key="2">
    <source>
        <dbReference type="SAM" id="SignalP"/>
    </source>
</evidence>
<proteinExistence type="predicted"/>
<name>A0A2H0RDS1_9BACT</name>
<feature type="chain" id="PRO_5013749079" evidence="2">
    <location>
        <begin position="24"/>
        <end position="263"/>
    </location>
</feature>
<dbReference type="EMBL" id="PCYI01000025">
    <property type="protein sequence ID" value="PIR44633.1"/>
    <property type="molecule type" value="Genomic_DNA"/>
</dbReference>
<keyword evidence="2" id="KW-0732">Signal</keyword>
<evidence type="ECO:0000313" key="4">
    <source>
        <dbReference type="Proteomes" id="UP000228767"/>
    </source>
</evidence>
<gene>
    <name evidence="3" type="ORF">COV10_03975</name>
</gene>
<evidence type="ECO:0000313" key="3">
    <source>
        <dbReference type="EMBL" id="PIR44633.1"/>
    </source>
</evidence>
<sequence>MNTLHAQLLLITALLALPAGAFADGGPAHGGGTGSAGGYTYAQMNSQTYPTYNNNQNTQAVLQNHSQSGQYQGMTNNPVYYYNDQTQTMAGQGVTNSAYNYSGHLSSAYNLSVPPYQPYQGAQTNPYLKYENPVTGQALQSTALQNSWTVNLPVQALIPRAVANTQGIIAAPQVVGFDAYSSVSLAGGLPSYYGANVTQGVYTLYSGESYDATATVNPPLARGGQGGVVRSGVVNDSQSGGSFRNTNWPFSSDSGPITGNIPW</sequence>
<feature type="compositionally biased region" description="Polar residues" evidence="1">
    <location>
        <begin position="244"/>
        <end position="257"/>
    </location>
</feature>
<reference evidence="3 4" key="1">
    <citation type="submission" date="2017-09" db="EMBL/GenBank/DDBJ databases">
        <title>Depth-based differentiation of microbial function through sediment-hosted aquifers and enrichment of novel symbionts in the deep terrestrial subsurface.</title>
        <authorList>
            <person name="Probst A.J."/>
            <person name="Ladd B."/>
            <person name="Jarett J.K."/>
            <person name="Geller-Mcgrath D.E."/>
            <person name="Sieber C.M."/>
            <person name="Emerson J.B."/>
            <person name="Anantharaman K."/>
            <person name="Thomas B.C."/>
            <person name="Malmstrom R."/>
            <person name="Stieglmeier M."/>
            <person name="Klingl A."/>
            <person name="Woyke T."/>
            <person name="Ryan C.M."/>
            <person name="Banfield J.F."/>
        </authorList>
    </citation>
    <scope>NUCLEOTIDE SEQUENCE [LARGE SCALE GENOMIC DNA]</scope>
    <source>
        <strain evidence="3">CG10_big_fil_rev_8_21_14_0_10_51_16</strain>
    </source>
</reference>
<evidence type="ECO:0000256" key="1">
    <source>
        <dbReference type="SAM" id="MobiDB-lite"/>
    </source>
</evidence>
<dbReference type="Proteomes" id="UP000228767">
    <property type="component" value="Unassembled WGS sequence"/>
</dbReference>
<dbReference type="AlphaFoldDB" id="A0A2H0RDS1"/>
<accession>A0A2H0RDS1</accession>